<keyword evidence="3 4" id="KW-0143">Chaperone</keyword>
<dbReference type="GO" id="GO:0003677">
    <property type="term" value="F:DNA binding"/>
    <property type="evidence" value="ECO:0007669"/>
    <property type="project" value="UniProtKB-KW"/>
</dbReference>
<dbReference type="GO" id="GO:0005524">
    <property type="term" value="F:ATP binding"/>
    <property type="evidence" value="ECO:0007669"/>
    <property type="project" value="InterPro"/>
</dbReference>
<keyword evidence="4" id="KW-0862">Zinc</keyword>
<comment type="subunit">
    <text evidence="4">Homodimer.</text>
</comment>
<dbReference type="InterPro" id="IPR001623">
    <property type="entry name" value="DnaJ_domain"/>
</dbReference>
<accession>A0A7S8FE48</accession>
<dbReference type="Gene3D" id="1.10.287.110">
    <property type="entry name" value="DnaJ domain"/>
    <property type="match status" value="1"/>
</dbReference>
<protein>
    <recommendedName>
        <fullName evidence="4">Chaperone protein DnaJ</fullName>
    </recommendedName>
</protein>
<dbReference type="InterPro" id="IPR036869">
    <property type="entry name" value="J_dom_sf"/>
</dbReference>
<dbReference type="Pfam" id="PF00226">
    <property type="entry name" value="DnaJ"/>
    <property type="match status" value="1"/>
</dbReference>
<comment type="similarity">
    <text evidence="4">Belongs to the DnaJ family.</text>
</comment>
<dbReference type="HAMAP" id="MF_01152">
    <property type="entry name" value="DnaJ"/>
    <property type="match status" value="1"/>
</dbReference>
<feature type="binding site" evidence="4">
    <location>
        <position position="171"/>
    </location>
    <ligand>
        <name>Zn(2+)</name>
        <dbReference type="ChEBI" id="CHEBI:29105"/>
        <label>2</label>
    </ligand>
</feature>
<comment type="function">
    <text evidence="4">Participates actively in the response to hyperosmotic and heat shock by preventing the aggregation of stress-denatured proteins and by disaggregating proteins, also in an autonomous, DnaK-independent fashion. Unfolded proteins bind initially to DnaJ; upon interaction with the DnaJ-bound protein, DnaK hydrolyzes its bound ATP, resulting in the formation of a stable complex. GrpE releases ADP from DnaK; ATP binding to DnaK triggers the release of the substrate protein, thus completing the reaction cycle. Several rounds of ATP-dependent interactions between DnaJ, DnaK and GrpE are required for fully efficient folding. Also involved, together with DnaK and GrpE, in the DNA replication of plasmids through activation of initiation proteins.</text>
</comment>
<dbReference type="FunFam" id="2.60.260.20:FF:000013">
    <property type="entry name" value="DnaJ subfamily B member 11"/>
    <property type="match status" value="1"/>
</dbReference>
<evidence type="ECO:0000313" key="6">
    <source>
        <dbReference type="EMBL" id="QPD04136.1"/>
    </source>
</evidence>
<keyword evidence="4" id="KW-0677">Repeat</keyword>
<dbReference type="SUPFAM" id="SSF46565">
    <property type="entry name" value="Chaperone J-domain"/>
    <property type="match status" value="1"/>
</dbReference>
<keyword evidence="4" id="KW-0479">Metal-binding</keyword>
<dbReference type="CDD" id="cd06257">
    <property type="entry name" value="DnaJ"/>
    <property type="match status" value="1"/>
</dbReference>
<gene>
    <name evidence="4" type="primary">dnaJ</name>
    <name evidence="6" type="ORF">Nkreftii_001910</name>
</gene>
<dbReference type="CDD" id="cd10747">
    <property type="entry name" value="DnaJ_C"/>
    <property type="match status" value="1"/>
</dbReference>
<dbReference type="PANTHER" id="PTHR43096:SF52">
    <property type="entry name" value="DNAJ HOMOLOG 1, MITOCHONDRIAL-RELATED"/>
    <property type="match status" value="1"/>
</dbReference>
<dbReference type="SUPFAM" id="SSF57938">
    <property type="entry name" value="DnaJ/Hsp40 cysteine-rich domain"/>
    <property type="match status" value="1"/>
</dbReference>
<dbReference type="PROSITE" id="PS50076">
    <property type="entry name" value="DNAJ_2"/>
    <property type="match status" value="1"/>
</dbReference>
<evidence type="ECO:0000256" key="3">
    <source>
        <dbReference type="ARBA" id="ARBA00023186"/>
    </source>
</evidence>
<feature type="binding site" evidence="4">
    <location>
        <position position="174"/>
    </location>
    <ligand>
        <name>Zn(2+)</name>
        <dbReference type="ChEBI" id="CHEBI:29105"/>
        <label>2</label>
    </ligand>
</feature>
<comment type="subcellular location">
    <subcellularLocation>
        <location evidence="4">Cytoplasm</location>
    </subcellularLocation>
</comment>
<comment type="cofactor">
    <cofactor evidence="4">
        <name>Zn(2+)</name>
        <dbReference type="ChEBI" id="CHEBI:29105"/>
    </cofactor>
    <text evidence="4">Binds 2 Zn(2+) ions per monomer.</text>
</comment>
<dbReference type="Pfam" id="PF01556">
    <property type="entry name" value="DnaJ_C"/>
    <property type="match status" value="1"/>
</dbReference>
<dbReference type="Proteomes" id="UP000593737">
    <property type="component" value="Chromosome"/>
</dbReference>
<evidence type="ECO:0000256" key="2">
    <source>
        <dbReference type="ARBA" id="ARBA00023016"/>
    </source>
</evidence>
<keyword evidence="2 4" id="KW-0346">Stress response</keyword>
<dbReference type="SUPFAM" id="SSF49493">
    <property type="entry name" value="HSP40/DnaJ peptide-binding domain"/>
    <property type="match status" value="2"/>
</dbReference>
<dbReference type="EMBL" id="CP047423">
    <property type="protein sequence ID" value="QPD04136.1"/>
    <property type="molecule type" value="Genomic_DNA"/>
</dbReference>
<dbReference type="GO" id="GO:0005737">
    <property type="term" value="C:cytoplasm"/>
    <property type="evidence" value="ECO:0007669"/>
    <property type="project" value="UniProtKB-SubCell"/>
</dbReference>
<dbReference type="Gene3D" id="2.60.260.20">
    <property type="entry name" value="Urease metallochaperone UreE, N-terminal domain"/>
    <property type="match status" value="2"/>
</dbReference>
<feature type="domain" description="J" evidence="5">
    <location>
        <begin position="7"/>
        <end position="74"/>
    </location>
</feature>
<dbReference type="GO" id="GO:0051082">
    <property type="term" value="F:unfolded protein binding"/>
    <property type="evidence" value="ECO:0007669"/>
    <property type="project" value="UniProtKB-UniRule"/>
</dbReference>
<dbReference type="GO" id="GO:0009408">
    <property type="term" value="P:response to heat"/>
    <property type="evidence" value="ECO:0007669"/>
    <property type="project" value="InterPro"/>
</dbReference>
<evidence type="ECO:0000256" key="4">
    <source>
        <dbReference type="HAMAP-Rule" id="MF_01152"/>
    </source>
</evidence>
<keyword evidence="4" id="KW-0963">Cytoplasm</keyword>
<comment type="domain">
    <text evidence="4">The J domain is necessary and sufficient to stimulate DnaK ATPase activity. Zinc center 1 plays an important role in the autonomous, DnaK-independent chaperone activity of DnaJ. Zinc center 2 is essential for interaction with DnaK and for DnaJ activity.</text>
</comment>
<dbReference type="InterPro" id="IPR002939">
    <property type="entry name" value="DnaJ_C"/>
</dbReference>
<evidence type="ECO:0000313" key="7">
    <source>
        <dbReference type="Proteomes" id="UP000593737"/>
    </source>
</evidence>
<dbReference type="InterPro" id="IPR012724">
    <property type="entry name" value="DnaJ"/>
</dbReference>
<organism evidence="6 7">
    <name type="scientific">Candidatus Nitrospira kreftii</name>
    <dbReference type="NCBI Taxonomy" id="2652173"/>
    <lineage>
        <taxon>Bacteria</taxon>
        <taxon>Pseudomonadati</taxon>
        <taxon>Nitrospirota</taxon>
        <taxon>Nitrospiria</taxon>
        <taxon>Nitrospirales</taxon>
        <taxon>Nitrospiraceae</taxon>
        <taxon>Nitrospira</taxon>
    </lineage>
</organism>
<evidence type="ECO:0000256" key="1">
    <source>
        <dbReference type="ARBA" id="ARBA00022705"/>
    </source>
</evidence>
<keyword evidence="6" id="KW-0238">DNA-binding</keyword>
<dbReference type="AlphaFoldDB" id="A0A7S8FE48"/>
<comment type="caution">
    <text evidence="4">Lacks conserved residue(s) required for the propagation of feature annotation.</text>
</comment>
<proteinExistence type="inferred from homology"/>
<dbReference type="PANTHER" id="PTHR43096">
    <property type="entry name" value="DNAJ HOMOLOG 1, MITOCHONDRIAL-RELATED"/>
    <property type="match status" value="1"/>
</dbReference>
<sequence length="350" mass="38329">MATTPRDYYQILGVPRTASADDIKKAFRRLARQYHPDLHAGAKKAEMEKKFKELNEAQEVLSDPDKRKKYDQYGTDWEQAQAFNKAREQARSGGFGGPWSFEQGSGGQGAGGNEHFSDFFEGLFGSRGRSANRDSDSGPPGDDLETDVQLALREVLTGVTRRVNLREPQTCATCLGNGNVRGRSCMTCHGTGMTTESKTIEVRIPAGVQDGTRVRVAGKGQPGAYGGRRGDLYLHVTIAPDPIFRQQGSDLHATLPVYPWEAALGADVTAPTLVEPVKVKVPAGSKADGKLRLKGKGLPSAAGGYGDLFLTLQIVMPTMMTDEEQVLYERLSKQRHPDPRMDLLHTARRR</sequence>
<keyword evidence="1 4" id="KW-0235">DNA replication</keyword>
<dbReference type="GO" id="GO:0008270">
    <property type="term" value="F:zinc ion binding"/>
    <property type="evidence" value="ECO:0007669"/>
    <property type="project" value="UniProtKB-UniRule"/>
</dbReference>
<dbReference type="KEGG" id="nkf:Nkreftii_001910"/>
<evidence type="ECO:0000259" key="5">
    <source>
        <dbReference type="PROSITE" id="PS50076"/>
    </source>
</evidence>
<feature type="binding site" evidence="4">
    <location>
        <position position="185"/>
    </location>
    <ligand>
        <name>Zn(2+)</name>
        <dbReference type="ChEBI" id="CHEBI:29105"/>
        <label>2</label>
    </ligand>
</feature>
<dbReference type="PRINTS" id="PR00625">
    <property type="entry name" value="JDOMAIN"/>
</dbReference>
<dbReference type="InterPro" id="IPR036410">
    <property type="entry name" value="HSP_DnaJ_Cys-rich_dom_sf"/>
</dbReference>
<dbReference type="SMART" id="SM00271">
    <property type="entry name" value="DnaJ"/>
    <property type="match status" value="1"/>
</dbReference>
<dbReference type="GO" id="GO:0042026">
    <property type="term" value="P:protein refolding"/>
    <property type="evidence" value="ECO:0007669"/>
    <property type="project" value="TreeGrafter"/>
</dbReference>
<reference evidence="6 7" key="1">
    <citation type="journal article" date="2020" name="ISME J.">
        <title>Enrichment and physiological characterization of a novel comammox Nitrospira indicates ammonium inhibition of complete nitrification.</title>
        <authorList>
            <person name="Sakoula D."/>
            <person name="Koch H."/>
            <person name="Frank J."/>
            <person name="Jetten M.S.M."/>
            <person name="van Kessel M.A.H.J."/>
            <person name="Lucker S."/>
        </authorList>
    </citation>
    <scope>NUCLEOTIDE SEQUENCE [LARGE SCALE GENOMIC DNA]</scope>
    <source>
        <strain evidence="6">Comreactor17</strain>
    </source>
</reference>
<name>A0A7S8FE48_9BACT</name>
<dbReference type="GO" id="GO:0006260">
    <property type="term" value="P:DNA replication"/>
    <property type="evidence" value="ECO:0007669"/>
    <property type="project" value="UniProtKB-KW"/>
</dbReference>
<dbReference type="InterPro" id="IPR008971">
    <property type="entry name" value="HSP40/DnaJ_pept-bd"/>
</dbReference>